<dbReference type="OrthoDB" id="9811849at2"/>
<proteinExistence type="predicted"/>
<dbReference type="SUPFAM" id="SSF48403">
    <property type="entry name" value="Ankyrin repeat"/>
    <property type="match status" value="1"/>
</dbReference>
<comment type="caution">
    <text evidence="5">The sequence shown here is derived from an EMBL/GenBank/DDBJ whole genome shotgun (WGS) entry which is preliminary data.</text>
</comment>
<dbReference type="InterPro" id="IPR001763">
    <property type="entry name" value="Rhodanese-like_dom"/>
</dbReference>
<feature type="repeat" description="ANK" evidence="3">
    <location>
        <begin position="196"/>
        <end position="228"/>
    </location>
</feature>
<dbReference type="RefSeq" id="WP_131444780.1">
    <property type="nucleotide sequence ID" value="NZ_SJZB01000012.1"/>
</dbReference>
<dbReference type="PROSITE" id="PS50206">
    <property type="entry name" value="RHODANESE_3"/>
    <property type="match status" value="1"/>
</dbReference>
<dbReference type="PANTHER" id="PTHR24180:SF45">
    <property type="entry name" value="POLY [ADP-RIBOSE] POLYMERASE TANKYRASE"/>
    <property type="match status" value="1"/>
</dbReference>
<evidence type="ECO:0000259" key="4">
    <source>
        <dbReference type="PROSITE" id="PS50206"/>
    </source>
</evidence>
<dbReference type="Gene3D" id="3.40.250.10">
    <property type="entry name" value="Rhodanese-like domain"/>
    <property type="match status" value="1"/>
</dbReference>
<dbReference type="EMBL" id="SJZB01000012">
    <property type="protein sequence ID" value="TCJ18182.1"/>
    <property type="molecule type" value="Genomic_DNA"/>
</dbReference>
<evidence type="ECO:0000256" key="1">
    <source>
        <dbReference type="ARBA" id="ARBA00022737"/>
    </source>
</evidence>
<dbReference type="Pfam" id="PF12796">
    <property type="entry name" value="Ank_2"/>
    <property type="match status" value="1"/>
</dbReference>
<name>A0A4V2NWQ0_9PROT</name>
<dbReference type="SMART" id="SM00248">
    <property type="entry name" value="ANK"/>
    <property type="match status" value="3"/>
</dbReference>
<dbReference type="Pfam" id="PF00581">
    <property type="entry name" value="Rhodanese"/>
    <property type="match status" value="1"/>
</dbReference>
<keyword evidence="1" id="KW-0677">Repeat</keyword>
<protein>
    <recommendedName>
        <fullName evidence="4">Rhodanese domain-containing protein</fullName>
    </recommendedName>
</protein>
<dbReference type="PROSITE" id="PS50088">
    <property type="entry name" value="ANK_REPEAT"/>
    <property type="match status" value="3"/>
</dbReference>
<organism evidence="5 6">
    <name type="scientific">Parasulfuritortus cantonensis</name>
    <dbReference type="NCBI Taxonomy" id="2528202"/>
    <lineage>
        <taxon>Bacteria</taxon>
        <taxon>Pseudomonadati</taxon>
        <taxon>Pseudomonadota</taxon>
        <taxon>Betaproteobacteria</taxon>
        <taxon>Nitrosomonadales</taxon>
        <taxon>Thiobacillaceae</taxon>
        <taxon>Parasulfuritortus</taxon>
    </lineage>
</organism>
<keyword evidence="6" id="KW-1185">Reference proteome</keyword>
<feature type="repeat" description="ANK" evidence="3">
    <location>
        <begin position="163"/>
        <end position="195"/>
    </location>
</feature>
<evidence type="ECO:0000256" key="3">
    <source>
        <dbReference type="PROSITE-ProRule" id="PRU00023"/>
    </source>
</evidence>
<accession>A0A4V2NWQ0</accession>
<dbReference type="InterPro" id="IPR036770">
    <property type="entry name" value="Ankyrin_rpt-contain_sf"/>
</dbReference>
<dbReference type="SMART" id="SM00450">
    <property type="entry name" value="RHOD"/>
    <property type="match status" value="1"/>
</dbReference>
<dbReference type="InterPro" id="IPR002110">
    <property type="entry name" value="Ankyrin_rpt"/>
</dbReference>
<keyword evidence="2 3" id="KW-0040">ANK repeat</keyword>
<dbReference type="PANTHER" id="PTHR24180">
    <property type="entry name" value="CYCLIN-DEPENDENT KINASE INHIBITOR 2C-RELATED"/>
    <property type="match status" value="1"/>
</dbReference>
<dbReference type="PROSITE" id="PS50297">
    <property type="entry name" value="ANK_REP_REGION"/>
    <property type="match status" value="2"/>
</dbReference>
<evidence type="ECO:0000313" key="6">
    <source>
        <dbReference type="Proteomes" id="UP000295443"/>
    </source>
</evidence>
<dbReference type="InterPro" id="IPR036873">
    <property type="entry name" value="Rhodanese-like_dom_sf"/>
</dbReference>
<feature type="domain" description="Rhodanese" evidence="4">
    <location>
        <begin position="17"/>
        <end position="105"/>
    </location>
</feature>
<dbReference type="InterPro" id="IPR051637">
    <property type="entry name" value="Ank_repeat_dom-contain_49"/>
</dbReference>
<dbReference type="AlphaFoldDB" id="A0A4V2NWQ0"/>
<reference evidence="5 6" key="1">
    <citation type="submission" date="2019-03" db="EMBL/GenBank/DDBJ databases">
        <title>Genome sequence of Thiobacillaceae bacterium LSR1, a sulfur-oxidizing bacterium isolated from freshwater sediment.</title>
        <authorList>
            <person name="Li S."/>
        </authorList>
    </citation>
    <scope>NUCLEOTIDE SEQUENCE [LARGE SCALE GENOMIC DNA]</scope>
    <source>
        <strain evidence="5 6">LSR1</strain>
    </source>
</reference>
<dbReference type="Pfam" id="PF00023">
    <property type="entry name" value="Ank"/>
    <property type="match status" value="1"/>
</dbReference>
<evidence type="ECO:0000256" key="2">
    <source>
        <dbReference type="ARBA" id="ARBA00023043"/>
    </source>
</evidence>
<dbReference type="Proteomes" id="UP000295443">
    <property type="component" value="Unassembled WGS sequence"/>
</dbReference>
<gene>
    <name evidence="5" type="ORF">EZJ19_02800</name>
</gene>
<sequence>MNYYQDIQPAEVAALRAESELLVIDIRDSGSYARAHLDGAQPVSDALLQQLLRSRQRQRPVLVYCYHGNSSRDICDFIAGFGFTRVHNLVGGWQAWEQYAAGAVSGPDLADWLARRGFPADGGIHCRIDNGMSPLMVAALAGEREVVAALLAQGADPNHVNDDDHHALWFACVHGDPELVGLLLGRGADVDNQNVNGATCAIYAASTGKLDVLKRLVEAGADLGKETTGGYDALASASTLPVLKYLRTVVAEARLAA</sequence>
<dbReference type="Gene3D" id="1.25.40.20">
    <property type="entry name" value="Ankyrin repeat-containing domain"/>
    <property type="match status" value="1"/>
</dbReference>
<feature type="repeat" description="ANK" evidence="3">
    <location>
        <begin position="130"/>
        <end position="162"/>
    </location>
</feature>
<dbReference type="SUPFAM" id="SSF52821">
    <property type="entry name" value="Rhodanese/Cell cycle control phosphatase"/>
    <property type="match status" value="1"/>
</dbReference>
<evidence type="ECO:0000313" key="5">
    <source>
        <dbReference type="EMBL" id="TCJ18182.1"/>
    </source>
</evidence>